<dbReference type="PANTHER" id="PTHR42852:SF17">
    <property type="entry name" value="THIOREDOXIN-LIKE PROTEIN HI_1115"/>
    <property type="match status" value="1"/>
</dbReference>
<protein>
    <submittedName>
        <fullName evidence="3">Redoxin domain-containing protein</fullName>
    </submittedName>
</protein>
<dbReference type="InterPro" id="IPR050553">
    <property type="entry name" value="Thioredoxin_ResA/DsbE_sf"/>
</dbReference>
<evidence type="ECO:0000256" key="1">
    <source>
        <dbReference type="ARBA" id="ARBA00023157"/>
    </source>
</evidence>
<proteinExistence type="predicted"/>
<reference evidence="3 4" key="1">
    <citation type="submission" date="2021-06" db="EMBL/GenBank/DDBJ databases">
        <title>Bacillus sp. RD4P76, an endophyte from a halophyte.</title>
        <authorList>
            <person name="Sun J.-Q."/>
        </authorList>
    </citation>
    <scope>NUCLEOTIDE SEQUENCE [LARGE SCALE GENOMIC DNA]</scope>
    <source>
        <strain evidence="3 4">JCM 17098</strain>
    </source>
</reference>
<dbReference type="CDD" id="cd02966">
    <property type="entry name" value="TlpA_like_family"/>
    <property type="match status" value="1"/>
</dbReference>
<dbReference type="PROSITE" id="PS00194">
    <property type="entry name" value="THIOREDOXIN_1"/>
    <property type="match status" value="1"/>
</dbReference>
<dbReference type="PANTHER" id="PTHR42852">
    <property type="entry name" value="THIOL:DISULFIDE INTERCHANGE PROTEIN DSBE"/>
    <property type="match status" value="1"/>
</dbReference>
<organism evidence="3 4">
    <name type="scientific">Evansella alkalicola</name>
    <dbReference type="NCBI Taxonomy" id="745819"/>
    <lineage>
        <taxon>Bacteria</taxon>
        <taxon>Bacillati</taxon>
        <taxon>Bacillota</taxon>
        <taxon>Bacilli</taxon>
        <taxon>Bacillales</taxon>
        <taxon>Bacillaceae</taxon>
        <taxon>Evansella</taxon>
    </lineage>
</organism>
<evidence type="ECO:0000313" key="3">
    <source>
        <dbReference type="EMBL" id="MBU9722604.1"/>
    </source>
</evidence>
<name>A0ABS6JVI6_9BACI</name>
<dbReference type="Gene3D" id="3.40.30.10">
    <property type="entry name" value="Glutaredoxin"/>
    <property type="match status" value="1"/>
</dbReference>
<accession>A0ABS6JVI6</accession>
<dbReference type="InterPro" id="IPR000866">
    <property type="entry name" value="AhpC/TSA"/>
</dbReference>
<gene>
    <name evidence="3" type="ORF">KS407_14300</name>
</gene>
<dbReference type="Pfam" id="PF00578">
    <property type="entry name" value="AhpC-TSA"/>
    <property type="match status" value="1"/>
</dbReference>
<sequence>MKRTMIIAVILVGMIGWTLYESLGSNDGVLQDQLDENIESETGEGTPEKVESDIPEEDIGITQGMYAPDFELATLDGETAKLSDYRGQKIMLNFWATWCPPCRAEMPDMQRVYEEHDDAMILAVNLTETETGVAQVESFAEDFGLTFPILLDEHVEVAGTFGIQPVPTSFMINTKGRIDSIAIGPMNEDMIIQRFNEMD</sequence>
<dbReference type="Proteomes" id="UP000790580">
    <property type="component" value="Unassembled WGS sequence"/>
</dbReference>
<keyword evidence="1" id="KW-1015">Disulfide bond</keyword>
<dbReference type="SUPFAM" id="SSF52833">
    <property type="entry name" value="Thioredoxin-like"/>
    <property type="match status" value="1"/>
</dbReference>
<keyword evidence="4" id="KW-1185">Reference proteome</keyword>
<dbReference type="InterPro" id="IPR017937">
    <property type="entry name" value="Thioredoxin_CS"/>
</dbReference>
<dbReference type="PROSITE" id="PS51352">
    <property type="entry name" value="THIOREDOXIN_2"/>
    <property type="match status" value="1"/>
</dbReference>
<evidence type="ECO:0000259" key="2">
    <source>
        <dbReference type="PROSITE" id="PS51352"/>
    </source>
</evidence>
<evidence type="ECO:0000313" key="4">
    <source>
        <dbReference type="Proteomes" id="UP000790580"/>
    </source>
</evidence>
<feature type="domain" description="Thioredoxin" evidence="2">
    <location>
        <begin position="61"/>
        <end position="199"/>
    </location>
</feature>
<comment type="caution">
    <text evidence="3">The sequence shown here is derived from an EMBL/GenBank/DDBJ whole genome shotgun (WGS) entry which is preliminary data.</text>
</comment>
<dbReference type="InterPro" id="IPR036249">
    <property type="entry name" value="Thioredoxin-like_sf"/>
</dbReference>
<dbReference type="RefSeq" id="WP_088077702.1">
    <property type="nucleotide sequence ID" value="NZ_JAHQCR010000054.1"/>
</dbReference>
<dbReference type="InterPro" id="IPR013766">
    <property type="entry name" value="Thioredoxin_domain"/>
</dbReference>
<dbReference type="EMBL" id="JAHQCR010000054">
    <property type="protein sequence ID" value="MBU9722604.1"/>
    <property type="molecule type" value="Genomic_DNA"/>
</dbReference>